<dbReference type="Proteomes" id="UP000324800">
    <property type="component" value="Unassembled WGS sequence"/>
</dbReference>
<comment type="caution">
    <text evidence="1">The sequence shown here is derived from an EMBL/GenBank/DDBJ whole genome shotgun (WGS) entry which is preliminary data.</text>
</comment>
<reference evidence="1 2" key="1">
    <citation type="submission" date="2019-03" db="EMBL/GenBank/DDBJ databases">
        <title>Single cell metagenomics reveals metabolic interactions within the superorganism composed of flagellate Streblomastix strix and complex community of Bacteroidetes bacteria on its surface.</title>
        <authorList>
            <person name="Treitli S.C."/>
            <person name="Kolisko M."/>
            <person name="Husnik F."/>
            <person name="Keeling P."/>
            <person name="Hampl V."/>
        </authorList>
    </citation>
    <scope>NUCLEOTIDE SEQUENCE [LARGE SCALE GENOMIC DNA]</scope>
    <source>
        <strain evidence="1">ST1C</strain>
    </source>
</reference>
<evidence type="ECO:0000313" key="1">
    <source>
        <dbReference type="EMBL" id="KAA6374887.1"/>
    </source>
</evidence>
<protein>
    <submittedName>
        <fullName evidence="1">Uncharacterized protein</fullName>
    </submittedName>
</protein>
<name>A0A5J4UX51_9EUKA</name>
<evidence type="ECO:0000313" key="2">
    <source>
        <dbReference type="Proteomes" id="UP000324800"/>
    </source>
</evidence>
<proteinExistence type="predicted"/>
<gene>
    <name evidence="1" type="ORF">EZS28_029586</name>
</gene>
<accession>A0A5J4UX51</accession>
<organism evidence="1 2">
    <name type="scientific">Streblomastix strix</name>
    <dbReference type="NCBI Taxonomy" id="222440"/>
    <lineage>
        <taxon>Eukaryota</taxon>
        <taxon>Metamonada</taxon>
        <taxon>Preaxostyla</taxon>
        <taxon>Oxymonadida</taxon>
        <taxon>Streblomastigidae</taxon>
        <taxon>Streblomastix</taxon>
    </lineage>
</organism>
<sequence length="149" mass="17603">MEYEGQDFAEVERIIPIESLYPSRVLEQEIEMSDNILDQIKLDKSFAEKYENINQLKIRKEKAEKYVQKIITELRTGSLNKEKYVQQLKDIKQSIEVKIVRIDRNPGYSDQEKKRQDGISHHLQGILMFITSEIENTETSQVQLDKNKE</sequence>
<dbReference type="EMBL" id="SNRW01011641">
    <property type="protein sequence ID" value="KAA6374887.1"/>
    <property type="molecule type" value="Genomic_DNA"/>
</dbReference>
<dbReference type="AlphaFoldDB" id="A0A5J4UX51"/>